<organism evidence="2 3">
    <name type="scientific">Ceratopteris richardii</name>
    <name type="common">Triangle waterfern</name>
    <dbReference type="NCBI Taxonomy" id="49495"/>
    <lineage>
        <taxon>Eukaryota</taxon>
        <taxon>Viridiplantae</taxon>
        <taxon>Streptophyta</taxon>
        <taxon>Embryophyta</taxon>
        <taxon>Tracheophyta</taxon>
        <taxon>Polypodiopsida</taxon>
        <taxon>Polypodiidae</taxon>
        <taxon>Polypodiales</taxon>
        <taxon>Pteridineae</taxon>
        <taxon>Pteridaceae</taxon>
        <taxon>Parkerioideae</taxon>
        <taxon>Ceratopteris</taxon>
    </lineage>
</organism>
<dbReference type="CDD" id="cd03024">
    <property type="entry name" value="DsbA_FrnE"/>
    <property type="match status" value="1"/>
</dbReference>
<dbReference type="InterPro" id="IPR036249">
    <property type="entry name" value="Thioredoxin-like_sf"/>
</dbReference>
<dbReference type="SUPFAM" id="SSF52833">
    <property type="entry name" value="Thioredoxin-like"/>
    <property type="match status" value="1"/>
</dbReference>
<dbReference type="GO" id="GO:0016491">
    <property type="term" value="F:oxidoreductase activity"/>
    <property type="evidence" value="ECO:0007669"/>
    <property type="project" value="InterPro"/>
</dbReference>
<dbReference type="Pfam" id="PF01323">
    <property type="entry name" value="DSBA"/>
    <property type="match status" value="1"/>
</dbReference>
<name>A0A8T2UWP7_CERRI</name>
<gene>
    <name evidence="2" type="ORF">KP509_04G072200</name>
</gene>
<evidence type="ECO:0000259" key="1">
    <source>
        <dbReference type="Pfam" id="PF01323"/>
    </source>
</evidence>
<dbReference type="PANTHER" id="PTHR13887">
    <property type="entry name" value="GLUTATHIONE S-TRANSFERASE KAPPA"/>
    <property type="match status" value="1"/>
</dbReference>
<protein>
    <recommendedName>
        <fullName evidence="1">DSBA-like thioredoxin domain-containing protein</fullName>
    </recommendedName>
</protein>
<comment type="caution">
    <text evidence="2">The sequence shown here is derived from an EMBL/GenBank/DDBJ whole genome shotgun (WGS) entry which is preliminary data.</text>
</comment>
<dbReference type="Proteomes" id="UP000825935">
    <property type="component" value="Chromosome 4"/>
</dbReference>
<dbReference type="EMBL" id="CM035409">
    <property type="protein sequence ID" value="KAH7439682.1"/>
    <property type="molecule type" value="Genomic_DNA"/>
</dbReference>
<evidence type="ECO:0000313" key="2">
    <source>
        <dbReference type="EMBL" id="KAH7439682.1"/>
    </source>
</evidence>
<proteinExistence type="predicted"/>
<sequence length="247" mass="28153">MFIGRQNKQLSTFARNLMAGTLPMKPLIRVDITSDTVCPWCFVGKRNLEKAMDASKDKFAFEVWWHPFFLNPNADTKGVDKLEYYNNKFGKERAAAITERMTKVFHDLGLNFKIGGLTGSTLDSHRLIALAGQQGSEKQNMLVEELFLNYFTQEKYIGDRQILLEAGRKAQVEGAEAWLNDPNAGMEEIRQDLKQYGKGVTGVPDFLHCMFSSEKNRTLFIISCRKERKKETSKVGGFMIHIKIKQG</sequence>
<dbReference type="OrthoDB" id="1930760at2759"/>
<feature type="domain" description="DSBA-like thioredoxin" evidence="1">
    <location>
        <begin position="30"/>
        <end position="206"/>
    </location>
</feature>
<keyword evidence="3" id="KW-1185">Reference proteome</keyword>
<dbReference type="AlphaFoldDB" id="A0A8T2UWP7"/>
<reference evidence="2" key="1">
    <citation type="submission" date="2021-08" db="EMBL/GenBank/DDBJ databases">
        <title>WGS assembly of Ceratopteris richardii.</title>
        <authorList>
            <person name="Marchant D.B."/>
            <person name="Chen G."/>
            <person name="Jenkins J."/>
            <person name="Shu S."/>
            <person name="Leebens-Mack J."/>
            <person name="Grimwood J."/>
            <person name="Schmutz J."/>
            <person name="Soltis P."/>
            <person name="Soltis D."/>
            <person name="Chen Z.-H."/>
        </authorList>
    </citation>
    <scope>NUCLEOTIDE SEQUENCE</scope>
    <source>
        <strain evidence="2">Whitten #5841</strain>
        <tissue evidence="2">Leaf</tissue>
    </source>
</reference>
<accession>A0A8T2UWP7</accession>
<evidence type="ECO:0000313" key="3">
    <source>
        <dbReference type="Proteomes" id="UP000825935"/>
    </source>
</evidence>
<dbReference type="PANTHER" id="PTHR13887:SF41">
    <property type="entry name" value="THIOREDOXIN SUPERFAMILY PROTEIN"/>
    <property type="match status" value="1"/>
</dbReference>
<dbReference type="Gene3D" id="3.40.30.10">
    <property type="entry name" value="Glutaredoxin"/>
    <property type="match status" value="1"/>
</dbReference>
<dbReference type="InterPro" id="IPR001853">
    <property type="entry name" value="DSBA-like_thioredoxin_dom"/>
</dbReference>